<organism evidence="3 4">
    <name type="scientific">Pneumocystis wakefieldiae</name>
    <dbReference type="NCBI Taxonomy" id="38082"/>
    <lineage>
        <taxon>Eukaryota</taxon>
        <taxon>Fungi</taxon>
        <taxon>Dikarya</taxon>
        <taxon>Ascomycota</taxon>
        <taxon>Taphrinomycotina</taxon>
        <taxon>Pneumocystomycetes</taxon>
        <taxon>Pneumocystaceae</taxon>
        <taxon>Pneumocystis</taxon>
    </lineage>
</organism>
<proteinExistence type="predicted"/>
<feature type="chain" id="PRO_5034718074" evidence="2">
    <location>
        <begin position="18"/>
        <end position="528"/>
    </location>
</feature>
<evidence type="ECO:0000256" key="1">
    <source>
        <dbReference type="SAM" id="MobiDB-lite"/>
    </source>
</evidence>
<reference evidence="3" key="1">
    <citation type="submission" date="2020-06" db="EMBL/GenBank/DDBJ databases">
        <title>Genomes of multiple members of Pneumocystis genus reveal paths to human pathogen Pneumocystis jirovecii.</title>
        <authorList>
            <person name="Cisse O.H."/>
            <person name="Ma L."/>
            <person name="Dekker J."/>
            <person name="Khil P."/>
            <person name="Jo J."/>
            <person name="Brenchley J."/>
            <person name="Blair R."/>
            <person name="Pahar B."/>
            <person name="Chabe M."/>
            <person name="Van Rompay K.A."/>
            <person name="Keesler R."/>
            <person name="Sukura A."/>
            <person name="Hirsch V."/>
            <person name="Kutty G."/>
            <person name="Liu Y."/>
            <person name="Peng L."/>
            <person name="Chen J."/>
            <person name="Song J."/>
            <person name="Weissenbacher-Lang C."/>
            <person name="Xu J."/>
            <person name="Upham N.S."/>
            <person name="Stajich J.E."/>
            <person name="Cuomo C.A."/>
            <person name="Cushion M.T."/>
            <person name="Kovacs J.A."/>
        </authorList>
    </citation>
    <scope>NUCLEOTIDE SEQUENCE</scope>
    <source>
        <strain evidence="3">2A</strain>
    </source>
</reference>
<evidence type="ECO:0000313" key="4">
    <source>
        <dbReference type="Proteomes" id="UP000663699"/>
    </source>
</evidence>
<dbReference type="AlphaFoldDB" id="A0A899G0U1"/>
<feature type="compositionally biased region" description="Acidic residues" evidence="1">
    <location>
        <begin position="515"/>
        <end position="528"/>
    </location>
</feature>
<gene>
    <name evidence="3" type="ORF">MERGE_000610</name>
</gene>
<feature type="region of interest" description="Disordered" evidence="1">
    <location>
        <begin position="509"/>
        <end position="528"/>
    </location>
</feature>
<name>A0A899G0U1_9ASCO</name>
<keyword evidence="4" id="KW-1185">Reference proteome</keyword>
<accession>A0A899G0U1</accession>
<protein>
    <submittedName>
        <fullName evidence="3">Uncharacterized protein</fullName>
    </submittedName>
</protein>
<dbReference type="EMBL" id="CP054541">
    <property type="protein sequence ID" value="QSL66235.1"/>
    <property type="molecule type" value="Genomic_DNA"/>
</dbReference>
<feature type="signal peptide" evidence="2">
    <location>
        <begin position="1"/>
        <end position="17"/>
    </location>
</feature>
<sequence length="528" mass="59964">MKIVIFFLFSFISYVFAGTPGPLGLAAKMPPYRPEGKGLRLGRDSLSDSFTLKETLLHMSKGTSGRDCLQHFLSVCEDLKKTYNKSSDSSFLLDIVCEDSERACITYEDVIKGGPLNSTICAGLYSRCRLRSSGCSSKYADKCQTLSSRCHHHYGLYDIFSTILEHIGFDLDSPRFDRKLRRLCRGLSDTSETFVQLCLYPDLLKEKLKDFIKFRSEQKGDFLLYPRLDAGALVKSVGLDGDLFSPGTQDGTDPLFLLGYLVSQSSSTSFVDACKEVTRKCLGLSFFPQTAHFCEINSHETSTICQEAHVELTRAISNLKKDLSENLPNGDVHRGHLTGGVDSDLCKNYLVNCSYLGGLDSELSDLCGFLRDYCSYALEIGSALSIFDYYFYKYNKGNNFDLKLKECEANLYDICHSLAETTVDFFLFCYKPGHTCTALRTLNTLRCEKYKNRFSEYYLTKKLCVDTVYEYEPYMHRCGDYENFVYFFNKCLKKFPGNDYLEDFSTKLKESSNLENEDSETDDEDDGF</sequence>
<keyword evidence="2" id="KW-0732">Signal</keyword>
<evidence type="ECO:0000256" key="2">
    <source>
        <dbReference type="SAM" id="SignalP"/>
    </source>
</evidence>
<dbReference type="Proteomes" id="UP000663699">
    <property type="component" value="Chromosome 10"/>
</dbReference>
<evidence type="ECO:0000313" key="3">
    <source>
        <dbReference type="EMBL" id="QSL66235.1"/>
    </source>
</evidence>